<evidence type="ECO:0000313" key="1">
    <source>
        <dbReference type="EMBL" id="QQA00851.1"/>
    </source>
</evidence>
<dbReference type="KEGG" id="tper:IWA51_11445"/>
<dbReference type="Proteomes" id="UP000595224">
    <property type="component" value="Chromosome"/>
</dbReference>
<accession>A0A7T3V502</accession>
<dbReference type="Pfam" id="PF20292">
    <property type="entry name" value="MC7"/>
    <property type="match status" value="1"/>
</dbReference>
<proteinExistence type="predicted"/>
<sequence length="77" mass="8933">MLLPNKTVTYKESIISKFPFILNLLCNTKERKIKIYDLCKKTNKEFESTTDFIQTLDALFALNKIKLDENSGEIVIC</sequence>
<dbReference type="AlphaFoldDB" id="A0A7T3V502"/>
<protein>
    <submittedName>
        <fullName evidence="1">Uncharacterized protein</fullName>
    </submittedName>
</protein>
<organism evidence="1 2">
    <name type="scientific">Treponema peruense</name>
    <dbReference type="NCBI Taxonomy" id="2787628"/>
    <lineage>
        <taxon>Bacteria</taxon>
        <taxon>Pseudomonadati</taxon>
        <taxon>Spirochaetota</taxon>
        <taxon>Spirochaetia</taxon>
        <taxon>Spirochaetales</taxon>
        <taxon>Treponemataceae</taxon>
        <taxon>Treponema</taxon>
    </lineage>
</organism>
<gene>
    <name evidence="1" type="ORF">IWA51_11445</name>
</gene>
<dbReference type="InterPro" id="IPR046900">
    <property type="entry name" value="ABC-3C_MC7"/>
</dbReference>
<dbReference type="RefSeq" id="WP_198442517.1">
    <property type="nucleotide sequence ID" value="NZ_CBCSHE010000039.1"/>
</dbReference>
<name>A0A7T3V502_9SPIR</name>
<evidence type="ECO:0000313" key="2">
    <source>
        <dbReference type="Proteomes" id="UP000595224"/>
    </source>
</evidence>
<reference evidence="1 2" key="1">
    <citation type="submission" date="2020-11" db="EMBL/GenBank/DDBJ databases">
        <title>Treponema Peruensis nv. sp., first commensal Treponema isolated from human feces.</title>
        <authorList>
            <person name="Belkhou C."/>
            <person name="Raes J."/>
        </authorList>
    </citation>
    <scope>NUCLEOTIDE SEQUENCE [LARGE SCALE GENOMIC DNA]</scope>
    <source>
        <strain evidence="1 2">RCC2812</strain>
    </source>
</reference>
<keyword evidence="2" id="KW-1185">Reference proteome</keyword>
<dbReference type="EMBL" id="CP064936">
    <property type="protein sequence ID" value="QQA00851.1"/>
    <property type="molecule type" value="Genomic_DNA"/>
</dbReference>